<feature type="signal peptide" evidence="1">
    <location>
        <begin position="1"/>
        <end position="25"/>
    </location>
</feature>
<reference evidence="4 5" key="1">
    <citation type="submission" date="2016-08" db="EMBL/GenBank/DDBJ databases">
        <title>Complete genome sequence of Fictibacillus arsenicus G25-54, a strain with toxicity to nematodes and a potential arsenic-resistance activity.</title>
        <authorList>
            <person name="Zheng Z."/>
        </authorList>
    </citation>
    <scope>NUCLEOTIDE SEQUENCE [LARGE SCALE GENOMIC DNA]</scope>
    <source>
        <strain evidence="4 5">G25-54</strain>
    </source>
</reference>
<feature type="domain" description="Copper amine oxidase-like N-terminal" evidence="3">
    <location>
        <begin position="248"/>
        <end position="354"/>
    </location>
</feature>
<name>A0A1B1Z8L4_9BACL</name>
<dbReference type="Pfam" id="PF03734">
    <property type="entry name" value="YkuD"/>
    <property type="match status" value="1"/>
</dbReference>
<dbReference type="STRING" id="255247.ABE41_017420"/>
<dbReference type="EMBL" id="CP016761">
    <property type="protein sequence ID" value="ANX13793.1"/>
    <property type="molecule type" value="Genomic_DNA"/>
</dbReference>
<sequence length="356" mass="39550">MKKRLMLSGAALVLLLSIFAKPASAGEFPRQKLISSKFFNESQMMIVEANGWETKYAKLSTYEKVNGVWMKVFGDMPAMIGYNGFAQVMKEGGGASPTGIYNMGLGFGWAAKPADSKYPYRQTTSYDYWVDDVTSPEYNKWIYFSGNPYSRWKSFERMNHPLYKYGAVIKYNENPIVAGKGSAIFLHMWKSSTSATAGCVAVSEANMKTLLTWMDSKKKPLIVMGPTSEIDSYLYARNEKLHEIDVMVNGVMQNYDQPAVAIDGRTLSPLRGIGETLGAKVEWDAATETVKAELDGTTVEFKYLSNVVKINGVNKAIDTAPISINNRIVVPLRFLSEAFGADVKWDSSKNAVVINK</sequence>
<evidence type="ECO:0000313" key="5">
    <source>
        <dbReference type="Proteomes" id="UP000077412"/>
    </source>
</evidence>
<evidence type="ECO:0000256" key="1">
    <source>
        <dbReference type="SAM" id="SignalP"/>
    </source>
</evidence>
<evidence type="ECO:0000313" key="4">
    <source>
        <dbReference type="EMBL" id="ANX13793.1"/>
    </source>
</evidence>
<dbReference type="PANTHER" id="PTHR38589">
    <property type="entry name" value="BLR0621 PROTEIN"/>
    <property type="match status" value="1"/>
</dbReference>
<feature type="domain" description="L,D-TPase catalytic" evidence="2">
    <location>
        <begin position="73"/>
        <end position="218"/>
    </location>
</feature>
<protein>
    <recommendedName>
        <fullName evidence="6">YkuD domain-containing protein</fullName>
    </recommendedName>
</protein>
<dbReference type="GO" id="GO:0016740">
    <property type="term" value="F:transferase activity"/>
    <property type="evidence" value="ECO:0007669"/>
    <property type="project" value="InterPro"/>
</dbReference>
<dbReference type="SUPFAM" id="SSF55383">
    <property type="entry name" value="Copper amine oxidase, domain N"/>
    <property type="match status" value="1"/>
</dbReference>
<gene>
    <name evidence="4" type="ORF">ABE41_017420</name>
</gene>
<dbReference type="InterPro" id="IPR005490">
    <property type="entry name" value="LD_TPept_cat_dom"/>
</dbReference>
<proteinExistence type="predicted"/>
<feature type="chain" id="PRO_5008533317" description="YkuD domain-containing protein" evidence="1">
    <location>
        <begin position="26"/>
        <end position="356"/>
    </location>
</feature>
<dbReference type="InterPro" id="IPR036582">
    <property type="entry name" value="Mao_N_sf"/>
</dbReference>
<organism evidence="4 5">
    <name type="scientific">Fictibacillus arsenicus</name>
    <dbReference type="NCBI Taxonomy" id="255247"/>
    <lineage>
        <taxon>Bacteria</taxon>
        <taxon>Bacillati</taxon>
        <taxon>Bacillota</taxon>
        <taxon>Bacilli</taxon>
        <taxon>Bacillales</taxon>
        <taxon>Fictibacillaceae</taxon>
        <taxon>Fictibacillus</taxon>
    </lineage>
</organism>
<keyword evidence="5" id="KW-1185">Reference proteome</keyword>
<dbReference type="RefSeq" id="WP_066293112.1">
    <property type="nucleotide sequence ID" value="NZ_CP016761.1"/>
</dbReference>
<dbReference type="Pfam" id="PF07833">
    <property type="entry name" value="Cu_amine_oxidN1"/>
    <property type="match status" value="1"/>
</dbReference>
<dbReference type="InterPro" id="IPR012854">
    <property type="entry name" value="Cu_amine_oxidase-like_N"/>
</dbReference>
<evidence type="ECO:0000259" key="2">
    <source>
        <dbReference type="Pfam" id="PF03734"/>
    </source>
</evidence>
<dbReference type="KEGG" id="far:ABE41_017420"/>
<dbReference type="Gene3D" id="3.30.457.10">
    <property type="entry name" value="Copper amine oxidase-like, N-terminal domain"/>
    <property type="match status" value="1"/>
</dbReference>
<dbReference type="AlphaFoldDB" id="A0A1B1Z8L4"/>
<evidence type="ECO:0000259" key="3">
    <source>
        <dbReference type="Pfam" id="PF07833"/>
    </source>
</evidence>
<evidence type="ECO:0008006" key="6">
    <source>
        <dbReference type="Google" id="ProtNLM"/>
    </source>
</evidence>
<keyword evidence="1" id="KW-0732">Signal</keyword>
<dbReference type="Proteomes" id="UP000077412">
    <property type="component" value="Chromosome"/>
</dbReference>
<accession>A0A1B1Z8L4</accession>
<dbReference type="PANTHER" id="PTHR38589:SF1">
    <property type="entry name" value="BLR0621 PROTEIN"/>
    <property type="match status" value="1"/>
</dbReference>